<keyword evidence="2" id="KW-1185">Reference proteome</keyword>
<name>A0ACB7RI69_HYAAI</name>
<evidence type="ECO:0000313" key="1">
    <source>
        <dbReference type="EMBL" id="KAH6921930.1"/>
    </source>
</evidence>
<sequence length="137" mass="14920">MALAAQKYLRLVMLYIQVAGGVTADATYSGSTAALLGKCMDLGVVKECDVEVKAETFDEEVDRVLRTAENLRICVNEALKTCDPNQNASAISHLRKITDAVVDLFRLKDLPNTAHTAQAAKNVVTASLLCLLSHYMY</sequence>
<protein>
    <submittedName>
        <fullName evidence="1">Uncharacterized protein</fullName>
    </submittedName>
</protein>
<comment type="caution">
    <text evidence="1">The sequence shown here is derived from an EMBL/GenBank/DDBJ whole genome shotgun (WGS) entry which is preliminary data.</text>
</comment>
<reference evidence="1" key="1">
    <citation type="submission" date="2020-05" db="EMBL/GenBank/DDBJ databases">
        <title>Large-scale comparative analyses of tick genomes elucidate their genetic diversity and vector capacities.</title>
        <authorList>
            <person name="Jia N."/>
            <person name="Wang J."/>
            <person name="Shi W."/>
            <person name="Du L."/>
            <person name="Sun Y."/>
            <person name="Zhan W."/>
            <person name="Jiang J."/>
            <person name="Wang Q."/>
            <person name="Zhang B."/>
            <person name="Ji P."/>
            <person name="Sakyi L.B."/>
            <person name="Cui X."/>
            <person name="Yuan T."/>
            <person name="Jiang B."/>
            <person name="Yang W."/>
            <person name="Lam T.T.-Y."/>
            <person name="Chang Q."/>
            <person name="Ding S."/>
            <person name="Wang X."/>
            <person name="Zhu J."/>
            <person name="Ruan X."/>
            <person name="Zhao L."/>
            <person name="Wei J."/>
            <person name="Que T."/>
            <person name="Du C."/>
            <person name="Cheng J."/>
            <person name="Dai P."/>
            <person name="Han X."/>
            <person name="Huang E."/>
            <person name="Gao Y."/>
            <person name="Liu J."/>
            <person name="Shao H."/>
            <person name="Ye R."/>
            <person name="Li L."/>
            <person name="Wei W."/>
            <person name="Wang X."/>
            <person name="Wang C."/>
            <person name="Yang T."/>
            <person name="Huo Q."/>
            <person name="Li W."/>
            <person name="Guo W."/>
            <person name="Chen H."/>
            <person name="Zhou L."/>
            <person name="Ni X."/>
            <person name="Tian J."/>
            <person name="Zhou Y."/>
            <person name="Sheng Y."/>
            <person name="Liu T."/>
            <person name="Pan Y."/>
            <person name="Xia L."/>
            <person name="Li J."/>
            <person name="Zhao F."/>
            <person name="Cao W."/>
        </authorList>
    </citation>
    <scope>NUCLEOTIDE SEQUENCE</scope>
    <source>
        <strain evidence="1">Hyas-2018</strain>
    </source>
</reference>
<proteinExistence type="predicted"/>
<dbReference type="EMBL" id="CM023489">
    <property type="protein sequence ID" value="KAH6921930.1"/>
    <property type="molecule type" value="Genomic_DNA"/>
</dbReference>
<evidence type="ECO:0000313" key="2">
    <source>
        <dbReference type="Proteomes" id="UP000821845"/>
    </source>
</evidence>
<accession>A0ACB7RI69</accession>
<organism evidence="1 2">
    <name type="scientific">Hyalomma asiaticum</name>
    <name type="common">Tick</name>
    <dbReference type="NCBI Taxonomy" id="266040"/>
    <lineage>
        <taxon>Eukaryota</taxon>
        <taxon>Metazoa</taxon>
        <taxon>Ecdysozoa</taxon>
        <taxon>Arthropoda</taxon>
        <taxon>Chelicerata</taxon>
        <taxon>Arachnida</taxon>
        <taxon>Acari</taxon>
        <taxon>Parasitiformes</taxon>
        <taxon>Ixodida</taxon>
        <taxon>Ixodoidea</taxon>
        <taxon>Ixodidae</taxon>
        <taxon>Hyalomminae</taxon>
        <taxon>Hyalomma</taxon>
    </lineage>
</organism>
<gene>
    <name evidence="1" type="ORF">HPB50_006792</name>
</gene>
<dbReference type="Proteomes" id="UP000821845">
    <property type="component" value="Chromosome 9"/>
</dbReference>